<protein>
    <submittedName>
        <fullName evidence="1">Uncharacterized protein</fullName>
    </submittedName>
</protein>
<reference evidence="1 2" key="1">
    <citation type="submission" date="2019-01" db="EMBL/GenBank/DDBJ databases">
        <title>Coherence of Microcystis species and biogeography revealed through population genomics.</title>
        <authorList>
            <person name="Perez-Carrascal O.M."/>
            <person name="Terrat Y."/>
            <person name="Giani A."/>
            <person name="Fortin N."/>
            <person name="Tromas N."/>
            <person name="Shapiro B.J."/>
        </authorList>
    </citation>
    <scope>NUCLEOTIDE SEQUENCE [LARGE SCALE GENOMIC DNA]</scope>
    <source>
        <strain evidence="1">Mf_QC_C_20070823_S10D</strain>
    </source>
</reference>
<dbReference type="AlphaFoldDB" id="A0A552KLM5"/>
<evidence type="ECO:0000313" key="2">
    <source>
        <dbReference type="Proteomes" id="UP000315868"/>
    </source>
</evidence>
<name>A0A552KLM5_9CHRO</name>
<dbReference type="Proteomes" id="UP000315868">
    <property type="component" value="Unassembled WGS sequence"/>
</dbReference>
<proteinExistence type="predicted"/>
<dbReference type="EMBL" id="SFAM01000155">
    <property type="protein sequence ID" value="TRV08867.1"/>
    <property type="molecule type" value="Genomic_DNA"/>
</dbReference>
<sequence>MIFRESPLLRRKWVISKGKTDIILMKGYGYQHPENLGDRS</sequence>
<evidence type="ECO:0000313" key="1">
    <source>
        <dbReference type="EMBL" id="TRV08867.1"/>
    </source>
</evidence>
<gene>
    <name evidence="1" type="ORF">EWV45_16970</name>
</gene>
<accession>A0A552KLM5</accession>
<organism evidence="1 2">
    <name type="scientific">Microcystis flos-aquae Mf_QC_C_20070823_S10D</name>
    <dbReference type="NCBI Taxonomy" id="2486236"/>
    <lineage>
        <taxon>Bacteria</taxon>
        <taxon>Bacillati</taxon>
        <taxon>Cyanobacteriota</taxon>
        <taxon>Cyanophyceae</taxon>
        <taxon>Oscillatoriophycideae</taxon>
        <taxon>Chroococcales</taxon>
        <taxon>Microcystaceae</taxon>
        <taxon>Microcystis</taxon>
    </lineage>
</organism>
<comment type="caution">
    <text evidence="1">The sequence shown here is derived from an EMBL/GenBank/DDBJ whole genome shotgun (WGS) entry which is preliminary data.</text>
</comment>